<dbReference type="PANTHER" id="PTHR13041">
    <property type="entry name" value="JTB PROTEIN-RELATED"/>
    <property type="match status" value="1"/>
</dbReference>
<sequence>MKTSERKFSSRRKYLWWLLAGTLCLLLVGAFRNVHYTGENTSLKPAEYSPDRPMEQDADEKLLREGTTAGVNEAQLNDLYQCYSMGSCRRCSDEESATNPYCQDTGYKEPIQCTPIEAGKHLAVVELPNYRSCSRTKYHEKLQFFKFMGFVIFLSVCSGILLVWRRRRIESEQYRRLMQRIENA</sequence>
<proteinExistence type="predicted"/>
<dbReference type="GO" id="GO:0000281">
    <property type="term" value="P:mitotic cytokinesis"/>
    <property type="evidence" value="ECO:0007669"/>
    <property type="project" value="TreeGrafter"/>
</dbReference>
<dbReference type="GO" id="GO:0005737">
    <property type="term" value="C:cytoplasm"/>
    <property type="evidence" value="ECO:0007669"/>
    <property type="project" value="TreeGrafter"/>
</dbReference>
<comment type="caution">
    <text evidence="2">The sequence shown here is derived from an EMBL/GenBank/DDBJ whole genome shotgun (WGS) entry which is preliminary data.</text>
</comment>
<gene>
    <name evidence="2" type="ORF">K493DRAFT_332768</name>
</gene>
<feature type="transmembrane region" description="Helical" evidence="1">
    <location>
        <begin position="144"/>
        <end position="164"/>
    </location>
</feature>
<keyword evidence="1" id="KW-0472">Membrane</keyword>
<dbReference type="GO" id="GO:0030496">
    <property type="term" value="C:midbody"/>
    <property type="evidence" value="ECO:0007669"/>
    <property type="project" value="TreeGrafter"/>
</dbReference>
<dbReference type="InParanoid" id="A0A1Y1ZB41"/>
<dbReference type="PANTHER" id="PTHR13041:SF3">
    <property type="entry name" value="PROTEIN JTB"/>
    <property type="match status" value="1"/>
</dbReference>
<evidence type="ECO:0000256" key="1">
    <source>
        <dbReference type="SAM" id="Phobius"/>
    </source>
</evidence>
<dbReference type="GO" id="GO:0016020">
    <property type="term" value="C:membrane"/>
    <property type="evidence" value="ECO:0007669"/>
    <property type="project" value="InterPro"/>
</dbReference>
<keyword evidence="3" id="KW-1185">Reference proteome</keyword>
<dbReference type="InterPro" id="IPR008657">
    <property type="entry name" value="JTB"/>
</dbReference>
<keyword evidence="1" id="KW-1133">Transmembrane helix</keyword>
<protein>
    <submittedName>
        <fullName evidence="2">Uncharacterized protein</fullName>
    </submittedName>
</protein>
<evidence type="ECO:0000313" key="3">
    <source>
        <dbReference type="Proteomes" id="UP000193498"/>
    </source>
</evidence>
<dbReference type="EMBL" id="MCFE01000008">
    <property type="protein sequence ID" value="ORY07502.1"/>
    <property type="molecule type" value="Genomic_DNA"/>
</dbReference>
<dbReference type="Proteomes" id="UP000193498">
    <property type="component" value="Unassembled WGS sequence"/>
</dbReference>
<accession>A0A1Y1ZB41</accession>
<dbReference type="AlphaFoldDB" id="A0A1Y1ZB41"/>
<keyword evidence="1" id="KW-0812">Transmembrane</keyword>
<dbReference type="GO" id="GO:0005819">
    <property type="term" value="C:spindle"/>
    <property type="evidence" value="ECO:0007669"/>
    <property type="project" value="TreeGrafter"/>
</dbReference>
<dbReference type="Gene3D" id="3.30.720.220">
    <property type="match status" value="1"/>
</dbReference>
<reference evidence="2 3" key="1">
    <citation type="submission" date="2016-07" db="EMBL/GenBank/DDBJ databases">
        <title>Pervasive Adenine N6-methylation of Active Genes in Fungi.</title>
        <authorList>
            <consortium name="DOE Joint Genome Institute"/>
            <person name="Mondo S.J."/>
            <person name="Dannebaum R.O."/>
            <person name="Kuo R.C."/>
            <person name="Labutti K."/>
            <person name="Haridas S."/>
            <person name="Kuo A."/>
            <person name="Salamov A."/>
            <person name="Ahrendt S.R."/>
            <person name="Lipzen A."/>
            <person name="Sullivan W."/>
            <person name="Andreopoulos W.B."/>
            <person name="Clum A."/>
            <person name="Lindquist E."/>
            <person name="Daum C."/>
            <person name="Ramamoorthy G.K."/>
            <person name="Gryganskyi A."/>
            <person name="Culley D."/>
            <person name="Magnuson J.K."/>
            <person name="James T.Y."/>
            <person name="O'Malley M.A."/>
            <person name="Stajich J.E."/>
            <person name="Spatafora J.W."/>
            <person name="Visel A."/>
            <person name="Grigoriev I.V."/>
        </authorList>
    </citation>
    <scope>NUCLEOTIDE SEQUENCE [LARGE SCALE GENOMIC DNA]</scope>
    <source>
        <strain evidence="2 3">CBS 931.73</strain>
    </source>
</reference>
<evidence type="ECO:0000313" key="2">
    <source>
        <dbReference type="EMBL" id="ORY07502.1"/>
    </source>
</evidence>
<organism evidence="2 3">
    <name type="scientific">Basidiobolus meristosporus CBS 931.73</name>
    <dbReference type="NCBI Taxonomy" id="1314790"/>
    <lineage>
        <taxon>Eukaryota</taxon>
        <taxon>Fungi</taxon>
        <taxon>Fungi incertae sedis</taxon>
        <taxon>Zoopagomycota</taxon>
        <taxon>Entomophthoromycotina</taxon>
        <taxon>Basidiobolomycetes</taxon>
        <taxon>Basidiobolales</taxon>
        <taxon>Basidiobolaceae</taxon>
        <taxon>Basidiobolus</taxon>
    </lineage>
</organism>
<name>A0A1Y1ZB41_9FUNG</name>
<dbReference type="STRING" id="1314790.A0A1Y1ZB41"/>
<dbReference type="Pfam" id="PF05439">
    <property type="entry name" value="JTB"/>
    <property type="match status" value="1"/>
</dbReference>